<protein>
    <submittedName>
        <fullName evidence="2">Uncharacterized protein</fullName>
    </submittedName>
</protein>
<evidence type="ECO:0000256" key="1">
    <source>
        <dbReference type="SAM" id="MobiDB-lite"/>
    </source>
</evidence>
<name>A0A0A8ZKG0_ARUDO</name>
<dbReference type="AlphaFoldDB" id="A0A0A8ZKG0"/>
<organism evidence="2">
    <name type="scientific">Arundo donax</name>
    <name type="common">Giant reed</name>
    <name type="synonym">Donax arundinaceus</name>
    <dbReference type="NCBI Taxonomy" id="35708"/>
    <lineage>
        <taxon>Eukaryota</taxon>
        <taxon>Viridiplantae</taxon>
        <taxon>Streptophyta</taxon>
        <taxon>Embryophyta</taxon>
        <taxon>Tracheophyta</taxon>
        <taxon>Spermatophyta</taxon>
        <taxon>Magnoliopsida</taxon>
        <taxon>Liliopsida</taxon>
        <taxon>Poales</taxon>
        <taxon>Poaceae</taxon>
        <taxon>PACMAD clade</taxon>
        <taxon>Arundinoideae</taxon>
        <taxon>Arundineae</taxon>
        <taxon>Arundo</taxon>
    </lineage>
</organism>
<dbReference type="EMBL" id="GBRH01262548">
    <property type="protein sequence ID" value="JAD35347.1"/>
    <property type="molecule type" value="Transcribed_RNA"/>
</dbReference>
<sequence length="42" mass="4539">MRCRKRDSFVDPAAASRRRWDTTAGSTSCSSPCCSTSMAPTP</sequence>
<reference evidence="2" key="2">
    <citation type="journal article" date="2015" name="Data Brief">
        <title>Shoot transcriptome of the giant reed, Arundo donax.</title>
        <authorList>
            <person name="Barrero R.A."/>
            <person name="Guerrero F.D."/>
            <person name="Moolhuijzen P."/>
            <person name="Goolsby J.A."/>
            <person name="Tidwell J."/>
            <person name="Bellgard S.E."/>
            <person name="Bellgard M.I."/>
        </authorList>
    </citation>
    <scope>NUCLEOTIDE SEQUENCE</scope>
    <source>
        <tissue evidence="2">Shoot tissue taken approximately 20 cm above the soil surface</tissue>
    </source>
</reference>
<reference evidence="2" key="1">
    <citation type="submission" date="2014-09" db="EMBL/GenBank/DDBJ databases">
        <authorList>
            <person name="Magalhaes I.L.F."/>
            <person name="Oliveira U."/>
            <person name="Santos F.R."/>
            <person name="Vidigal T.H.D.A."/>
            <person name="Brescovit A.D."/>
            <person name="Santos A.J."/>
        </authorList>
    </citation>
    <scope>NUCLEOTIDE SEQUENCE</scope>
    <source>
        <tissue evidence="2">Shoot tissue taken approximately 20 cm above the soil surface</tissue>
    </source>
</reference>
<accession>A0A0A8ZKG0</accession>
<feature type="compositionally biased region" description="Low complexity" evidence="1">
    <location>
        <begin position="22"/>
        <end position="42"/>
    </location>
</feature>
<evidence type="ECO:0000313" key="2">
    <source>
        <dbReference type="EMBL" id="JAD35347.1"/>
    </source>
</evidence>
<proteinExistence type="predicted"/>
<feature type="region of interest" description="Disordered" evidence="1">
    <location>
        <begin position="1"/>
        <end position="42"/>
    </location>
</feature>